<dbReference type="InterPro" id="IPR011519">
    <property type="entry name" value="UnbV_ASPIC"/>
</dbReference>
<evidence type="ECO:0000313" key="4">
    <source>
        <dbReference type="EMBL" id="KAA5545510.1"/>
    </source>
</evidence>
<sequence>MNSNGPSRNVNPSHNAEPASTLTASRPSARCFRGRWLEVRSGQGSMSVIPSTAYRSPERSADQDWRRFLLASVLGLLCLSGCGDSNDDPAAAPNASPQALPDNRSPDEVAPVDLTTVEALARSGNFVQADQAVRSLMIRQPDDPAVWELAGDIAVAKQDTNAAIDRYQTAADQSRSPALKLLDKLGRQWMNAGRPFESVRLLERIVTTYPDDLATRRDLAGLLSALALQRRAAEQLRYLVQHGQAGVDELVVLTDLSRPQTDPEICNYALKHAPQDPRPLYSLARKAAYEDKWTDALDGLRKVWEFDPKFVEASAFYGRALVQLHGPNQEHDEALQTWLQSLPPTIEQHPQYWVAAGLWAEKQTQPSMAASAFARAVALDENDGEALNHLAINLAQIGFGEASQSVAKRAALVAQLRAAVDSFFFWRNRSQRAAVEVAKAMSALGRPWEAASWARLAVAMPEDPDLSARDVFDQIRSRMDGRTPWQEPAELVSDKVPLSDLPDLVWNTDGEAATSEAVGQESQIRFMDQAAERGLRHVCAIAPPADGEAGLWIYQSGAGGAGVIDMDLDGWPDFYLSACDGTPQQTNSSTNRLFRNLDGRFRDCTDDSGTSDLGFTQGIAVGDINSDGFPDLYVANFGRNQLLQNNGDGTFTDVTNPQDPDAGRWTTSVAIADIDGDALADLFDANYVGGDDVLTRQCFGDELDVHRSCGPLVFPAEPDQVHQGQPDGGFVDRTDRWLGADGSSAGRGLGLVVGDLAPQPGMEVYVANDMSANHFWAPTAERRSASEGRDFQLVEQGAARGLAFNERSLAQASMGIAANDADGDGDLDFLVTHFTDEYNTLYVQIAPGLWADRTTGFALARPTEPMLAYGTQWLDADGDGNLELLVANGNVDDFSHNGHAYRMPMQMFARRGDGRFVPLKADGLGDYFVSQRLGRALVTVDADCDGRTDALVTHLFDPVSLLINQTPPAPDHVRTTFQVVGTRSHRDAIGTTVELTRGGQTVTRQLTAGDGYQCSQQRRLIFDLLATDGPASVTVTWPDGSRERLAGVKAGGDYLVIQGESEPHRWVLRR</sequence>
<name>A0A5M6DGV6_9BACT</name>
<dbReference type="PANTHER" id="PTHR16026:SF0">
    <property type="entry name" value="CARTILAGE ACIDIC PROTEIN 1"/>
    <property type="match status" value="1"/>
</dbReference>
<feature type="region of interest" description="Disordered" evidence="2">
    <location>
        <begin position="89"/>
        <end position="109"/>
    </location>
</feature>
<feature type="domain" description="ASPIC/UnbV" evidence="3">
    <location>
        <begin position="988"/>
        <end position="1052"/>
    </location>
</feature>
<keyword evidence="5" id="KW-1185">Reference proteome</keyword>
<evidence type="ECO:0000256" key="1">
    <source>
        <dbReference type="ARBA" id="ARBA00022729"/>
    </source>
</evidence>
<dbReference type="Pfam" id="PF13517">
    <property type="entry name" value="FG-GAP_3"/>
    <property type="match status" value="2"/>
</dbReference>
<keyword evidence="1" id="KW-0732">Signal</keyword>
<dbReference type="PANTHER" id="PTHR16026">
    <property type="entry name" value="CARTILAGE ACIDIC PROTEIN 1"/>
    <property type="match status" value="1"/>
</dbReference>
<reference evidence="4 5" key="1">
    <citation type="submission" date="2019-08" db="EMBL/GenBank/DDBJ databases">
        <authorList>
            <person name="Dhanesh K."/>
            <person name="Kumar G."/>
            <person name="Sasikala C."/>
            <person name="Venkata Ramana C."/>
        </authorList>
    </citation>
    <scope>NUCLEOTIDE SEQUENCE [LARGE SCALE GENOMIC DNA]</scope>
    <source>
        <strain evidence="4 5">JC645</strain>
    </source>
</reference>
<evidence type="ECO:0000256" key="2">
    <source>
        <dbReference type="SAM" id="MobiDB-lite"/>
    </source>
</evidence>
<evidence type="ECO:0000313" key="5">
    <source>
        <dbReference type="Proteomes" id="UP000324479"/>
    </source>
</evidence>
<dbReference type="InterPro" id="IPR027039">
    <property type="entry name" value="Crtac1"/>
</dbReference>
<comment type="caution">
    <text evidence="4">The sequence shown here is derived from an EMBL/GenBank/DDBJ whole genome shotgun (WGS) entry which is preliminary data.</text>
</comment>
<organism evidence="4 5">
    <name type="scientific">Roseiconus nitratireducens</name>
    <dbReference type="NCBI Taxonomy" id="2605748"/>
    <lineage>
        <taxon>Bacteria</taxon>
        <taxon>Pseudomonadati</taxon>
        <taxon>Planctomycetota</taxon>
        <taxon>Planctomycetia</taxon>
        <taxon>Pirellulales</taxon>
        <taxon>Pirellulaceae</taxon>
        <taxon>Roseiconus</taxon>
    </lineage>
</organism>
<dbReference type="Gene3D" id="2.130.10.130">
    <property type="entry name" value="Integrin alpha, N-terminal"/>
    <property type="match status" value="2"/>
</dbReference>
<evidence type="ECO:0000259" key="3">
    <source>
        <dbReference type="Pfam" id="PF07593"/>
    </source>
</evidence>
<accession>A0A5M6DGV6</accession>
<gene>
    <name evidence="4" type="ORF">FYK55_07660</name>
</gene>
<dbReference type="InterPro" id="IPR011990">
    <property type="entry name" value="TPR-like_helical_dom_sf"/>
</dbReference>
<proteinExistence type="predicted"/>
<dbReference type="SUPFAM" id="SSF48452">
    <property type="entry name" value="TPR-like"/>
    <property type="match status" value="2"/>
</dbReference>
<protein>
    <submittedName>
        <fullName evidence="4">RNA-binding protein</fullName>
    </submittedName>
</protein>
<dbReference type="InterPro" id="IPR013517">
    <property type="entry name" value="FG-GAP"/>
</dbReference>
<feature type="region of interest" description="Disordered" evidence="2">
    <location>
        <begin position="1"/>
        <end position="26"/>
    </location>
</feature>
<dbReference type="SUPFAM" id="SSF69318">
    <property type="entry name" value="Integrin alpha N-terminal domain"/>
    <property type="match status" value="1"/>
</dbReference>
<dbReference type="Gene3D" id="1.25.40.10">
    <property type="entry name" value="Tetratricopeptide repeat domain"/>
    <property type="match status" value="1"/>
</dbReference>
<dbReference type="Pfam" id="PF07593">
    <property type="entry name" value="UnbV_ASPIC"/>
    <property type="match status" value="1"/>
</dbReference>
<dbReference type="EMBL" id="VWOX01000003">
    <property type="protein sequence ID" value="KAA5545510.1"/>
    <property type="molecule type" value="Genomic_DNA"/>
</dbReference>
<dbReference type="InterPro" id="IPR028994">
    <property type="entry name" value="Integrin_alpha_N"/>
</dbReference>
<dbReference type="Proteomes" id="UP000324479">
    <property type="component" value="Unassembled WGS sequence"/>
</dbReference>
<dbReference type="AlphaFoldDB" id="A0A5M6DGV6"/>